<evidence type="ECO:0000256" key="3">
    <source>
        <dbReference type="ARBA" id="ARBA00010876"/>
    </source>
</evidence>
<dbReference type="PROSITE" id="PS01129">
    <property type="entry name" value="PSI_RLU"/>
    <property type="match status" value="1"/>
</dbReference>
<dbReference type="PROSITE" id="PS50889">
    <property type="entry name" value="S4"/>
    <property type="match status" value="1"/>
</dbReference>
<dbReference type="PANTHER" id="PTHR21600">
    <property type="entry name" value="MITOCHONDRIAL RNA PSEUDOURIDINE SYNTHASE"/>
    <property type="match status" value="1"/>
</dbReference>
<dbReference type="InterPro" id="IPR050188">
    <property type="entry name" value="RluA_PseudoU_synthase"/>
</dbReference>
<proteinExistence type="inferred from homology"/>
<dbReference type="SUPFAM" id="SSF55174">
    <property type="entry name" value="Alpha-L RNA-binding motif"/>
    <property type="match status" value="1"/>
</dbReference>
<keyword evidence="5 8" id="KW-0694">RNA-binding</keyword>
<dbReference type="AlphaFoldDB" id="A0A8E4H4B7"/>
<dbReference type="PANTHER" id="PTHR21600:SF92">
    <property type="entry name" value="RIBOSOMAL LARGE SUBUNIT PSEUDOURIDINE SYNTHASE C"/>
    <property type="match status" value="1"/>
</dbReference>
<keyword evidence="4" id="KW-0698">rRNA processing</keyword>
<evidence type="ECO:0000259" key="10">
    <source>
        <dbReference type="SMART" id="SM00363"/>
    </source>
</evidence>
<organism evidence="11 12">
    <name type="scientific">Candidatus Profftia tarda</name>
    <dbReference type="NCBI Taxonomy" id="1177216"/>
    <lineage>
        <taxon>Bacteria</taxon>
        <taxon>Pseudomonadati</taxon>
        <taxon>Pseudomonadota</taxon>
        <taxon>Gammaproteobacteria</taxon>
        <taxon>Enterobacterales</taxon>
        <taxon>Enterobacteriaceae</taxon>
        <taxon>Candidatus Profftia</taxon>
    </lineage>
</organism>
<comment type="catalytic activity">
    <reaction evidence="9">
        <text>a uridine in RNA = a pseudouridine in RNA</text>
        <dbReference type="Rhea" id="RHEA:48348"/>
        <dbReference type="Rhea" id="RHEA-COMP:12068"/>
        <dbReference type="Rhea" id="RHEA-COMP:12069"/>
        <dbReference type="ChEBI" id="CHEBI:65314"/>
        <dbReference type="ChEBI" id="CHEBI:65315"/>
    </reaction>
</comment>
<dbReference type="Gene3D" id="3.30.2350.10">
    <property type="entry name" value="Pseudouridine synthase"/>
    <property type="match status" value="1"/>
</dbReference>
<dbReference type="Proteomes" id="UP000683585">
    <property type="component" value="Chromosome"/>
</dbReference>
<dbReference type="GO" id="GO:0003723">
    <property type="term" value="F:RNA binding"/>
    <property type="evidence" value="ECO:0007669"/>
    <property type="project" value="UniProtKB-KW"/>
</dbReference>
<dbReference type="Pfam" id="PF01479">
    <property type="entry name" value="S4"/>
    <property type="match status" value="1"/>
</dbReference>
<dbReference type="Gene3D" id="3.10.290.10">
    <property type="entry name" value="RNA-binding S4 domain"/>
    <property type="match status" value="1"/>
</dbReference>
<evidence type="ECO:0000256" key="1">
    <source>
        <dbReference type="ARBA" id="ARBA00000381"/>
    </source>
</evidence>
<dbReference type="EC" id="5.4.99.-" evidence="9"/>
<comment type="function">
    <text evidence="2">Responsible for synthesis of pseudouridine from uracil at positions 955, 2504 and 2580 in 23S ribosomal RNA.</text>
</comment>
<reference evidence="11" key="1">
    <citation type="submission" date="2020-10" db="EMBL/GenBank/DDBJ databases">
        <authorList>
            <person name="Szabo G."/>
        </authorList>
    </citation>
    <scope>NUCLEOTIDE SEQUENCE</scope>
    <source>
        <strain evidence="11">PROFFT</strain>
    </source>
</reference>
<dbReference type="InterPro" id="IPR006225">
    <property type="entry name" value="PsdUridine_synth_RluC/D"/>
</dbReference>
<dbReference type="KEGG" id="ptf:PROFFT_A_03300"/>
<dbReference type="InterPro" id="IPR036986">
    <property type="entry name" value="S4_RNA-bd_sf"/>
</dbReference>
<name>A0A8E4H4B7_9ENTR</name>
<protein>
    <recommendedName>
        <fullName evidence="9">Pseudouridine synthase</fullName>
        <ecNumber evidence="9">5.4.99.-</ecNumber>
    </recommendedName>
</protein>
<keyword evidence="6 9" id="KW-0413">Isomerase</keyword>
<evidence type="ECO:0000256" key="9">
    <source>
        <dbReference type="RuleBase" id="RU362028"/>
    </source>
</evidence>
<evidence type="ECO:0000256" key="2">
    <source>
        <dbReference type="ARBA" id="ARBA00002876"/>
    </source>
</evidence>
<evidence type="ECO:0000256" key="4">
    <source>
        <dbReference type="ARBA" id="ARBA00022552"/>
    </source>
</evidence>
<evidence type="ECO:0000256" key="8">
    <source>
        <dbReference type="PROSITE-ProRule" id="PRU00182"/>
    </source>
</evidence>
<dbReference type="GO" id="GO:0000455">
    <property type="term" value="P:enzyme-directed rRNA pseudouridine synthesis"/>
    <property type="evidence" value="ECO:0007669"/>
    <property type="project" value="TreeGrafter"/>
</dbReference>
<dbReference type="CDD" id="cd00165">
    <property type="entry name" value="S4"/>
    <property type="match status" value="1"/>
</dbReference>
<feature type="active site" evidence="7">
    <location>
        <position position="150"/>
    </location>
</feature>
<evidence type="ECO:0000256" key="5">
    <source>
        <dbReference type="ARBA" id="ARBA00022884"/>
    </source>
</evidence>
<dbReference type="CDD" id="cd02869">
    <property type="entry name" value="PseudoU_synth_RluA_like"/>
    <property type="match status" value="1"/>
</dbReference>
<evidence type="ECO:0000256" key="6">
    <source>
        <dbReference type="ARBA" id="ARBA00023235"/>
    </source>
</evidence>
<dbReference type="NCBIfam" id="NF008249">
    <property type="entry name" value="PRK11025.1"/>
    <property type="match status" value="1"/>
</dbReference>
<evidence type="ECO:0000313" key="12">
    <source>
        <dbReference type="Proteomes" id="UP000683585"/>
    </source>
</evidence>
<accession>A0A8E4H4B7</accession>
<sequence length="326" mass="37767">MDLDMNMSLNRTSAKLVTIRADEDRKRIDNFLRAQLKGMPKNMIYRILVKGEVRVNKKRIKPRYKLQTGDEVRIPPVRIIERDEKLVSVKMNKVAELKHCIIFEDDDLLVLNKPSGTAVHGGSGLKFGIIEAMRALRPEAEFLELVHRLDRETSGALIIAKKRSSLRILHEQLRMKEIYKDYLALVRNQWQSHCKIVEAPLLKNITKSGQRIIKVDTEGKHSETLFKIEERFKNSTLVRARPITGRTHQIRVHTLYAGHPIAFDDRYGDRQFDRQIKETGLNRLFLHASSLIFKHPNTGKKICVKASMDNNLSHCLNELRKKNKIP</sequence>
<keyword evidence="12" id="KW-1185">Reference proteome</keyword>
<dbReference type="GO" id="GO:0160141">
    <property type="term" value="F:23S rRNA pseudouridine(955/2504/2580) synthase activity"/>
    <property type="evidence" value="ECO:0007669"/>
    <property type="project" value="UniProtKB-EC"/>
</dbReference>
<dbReference type="InterPro" id="IPR002942">
    <property type="entry name" value="S4_RNA-bd"/>
</dbReference>
<feature type="domain" description="RNA-binding S4" evidence="10">
    <location>
        <begin position="26"/>
        <end position="85"/>
    </location>
</feature>
<dbReference type="InterPro" id="IPR006224">
    <property type="entry name" value="PsdUridine_synth_RluA-like_CS"/>
</dbReference>
<evidence type="ECO:0000313" key="11">
    <source>
        <dbReference type="EMBL" id="CAD6510007.1"/>
    </source>
</evidence>
<dbReference type="SMART" id="SM00363">
    <property type="entry name" value="S4"/>
    <property type="match status" value="1"/>
</dbReference>
<dbReference type="InterPro" id="IPR020103">
    <property type="entry name" value="PsdUridine_synth_cat_dom_sf"/>
</dbReference>
<dbReference type="SUPFAM" id="SSF55120">
    <property type="entry name" value="Pseudouridine synthase"/>
    <property type="match status" value="1"/>
</dbReference>
<dbReference type="InterPro" id="IPR006145">
    <property type="entry name" value="PsdUridine_synth_RsuA/RluA"/>
</dbReference>
<dbReference type="NCBIfam" id="TIGR00005">
    <property type="entry name" value="rluA_subfam"/>
    <property type="match status" value="1"/>
</dbReference>
<dbReference type="Pfam" id="PF00849">
    <property type="entry name" value="PseudoU_synth_2"/>
    <property type="match status" value="1"/>
</dbReference>
<comment type="similarity">
    <text evidence="3 9">Belongs to the pseudouridine synthase RluA family.</text>
</comment>
<dbReference type="EMBL" id="LR890047">
    <property type="protein sequence ID" value="CAD6510007.1"/>
    <property type="molecule type" value="Genomic_DNA"/>
</dbReference>
<gene>
    <name evidence="11" type="primary">rluC</name>
    <name evidence="11" type="ORF">PROFFT_A_03300</name>
</gene>
<evidence type="ECO:0000256" key="7">
    <source>
        <dbReference type="PIRSR" id="PIRSR606225-1"/>
    </source>
</evidence>
<comment type="catalytic activity">
    <reaction evidence="1">
        <text>uridine(955/2504/2580) in 23S rRNA = pseudouridine(955/2504/2580) in 23S rRNA</text>
        <dbReference type="Rhea" id="RHEA:42528"/>
        <dbReference type="Rhea" id="RHEA-COMP:10099"/>
        <dbReference type="Rhea" id="RHEA-COMP:10100"/>
        <dbReference type="ChEBI" id="CHEBI:65314"/>
        <dbReference type="ChEBI" id="CHEBI:65315"/>
        <dbReference type="EC" id="5.4.99.24"/>
    </reaction>
</comment>